<keyword evidence="2" id="KW-0472">Membrane</keyword>
<feature type="chain" id="PRO_5045139285" evidence="3">
    <location>
        <begin position="26"/>
        <end position="1376"/>
    </location>
</feature>
<comment type="caution">
    <text evidence="4">The sequence shown here is derived from an EMBL/GenBank/DDBJ whole genome shotgun (WGS) entry which is preliminary data.</text>
</comment>
<dbReference type="RefSeq" id="WP_354600304.1">
    <property type="nucleotide sequence ID" value="NZ_JBEWZI010000005.1"/>
</dbReference>
<accession>A0ABV2TLC7</accession>
<reference evidence="4 5" key="1">
    <citation type="submission" date="2024-07" db="EMBL/GenBank/DDBJ databases">
        <title>Uliginosibacterium flavum JJ3220;KACC:17644.</title>
        <authorList>
            <person name="Kim M.K."/>
        </authorList>
    </citation>
    <scope>NUCLEOTIDE SEQUENCE [LARGE SCALE GENOMIC DNA]</scope>
    <source>
        <strain evidence="4 5">KACC:17644</strain>
    </source>
</reference>
<evidence type="ECO:0000313" key="4">
    <source>
        <dbReference type="EMBL" id="MET7013842.1"/>
    </source>
</evidence>
<protein>
    <submittedName>
        <fullName evidence="4">Uncharacterized protein</fullName>
    </submittedName>
</protein>
<evidence type="ECO:0000313" key="5">
    <source>
        <dbReference type="Proteomes" id="UP001549691"/>
    </source>
</evidence>
<evidence type="ECO:0000256" key="3">
    <source>
        <dbReference type="SAM" id="SignalP"/>
    </source>
</evidence>
<feature type="transmembrane region" description="Helical" evidence="2">
    <location>
        <begin position="465"/>
        <end position="485"/>
    </location>
</feature>
<keyword evidence="2" id="KW-1133">Transmembrane helix</keyword>
<dbReference type="EMBL" id="JBEWZI010000005">
    <property type="protein sequence ID" value="MET7013842.1"/>
    <property type="molecule type" value="Genomic_DNA"/>
</dbReference>
<sequence length="1376" mass="148892">MRDQHRAAALCLLLACFSFFGPAHAAPLPREAVPEALKSWLPWVLHGQEFVACPMSLNNTEERSCAWPSSLDIDPTPGKAGFTLTVESFSARTQVTLPGNAEFWPQTVMVDGKPAVVTAHEGTPTISLTEGRHRITGRFLWTEMPQSLSVPTDAGILRVQTAKGLVERAADESGEVWLSAEAAGEQESEALSLRSFRRIDDGQPLRVLSRFELTFSGKPREITLDNALLPGFTPLALNSPLPARLGADGSLRLQARAGVHVIEVEGRRMDRVLELMLPKTAKQEEVWSWQAHRDLRVVDVAGTTVDPRQSNVPAPWQQLPAYLLQPGEKLAFAERRRGDPEPEADKLNLARTLWLDFDGGGFTVQDRIGGTLSRSWRLEARAPLALGHVLSDDFDQYITRLAADSPAGFEVRHGQAAITADSRIDGSTRQLFASGWNTAFQQANTELRLPPGWQLLHAGGVDRAGGSWLSAWTLWDFFFVLLIALAAWKTRGWQAGLLLGATLVLVWHLPGSPGWLWLVAIGLIAAGAALIGTRFARVLHALLAIVAAVLLLQGLFFSVDQVRLALYPALEQPVSAESFASGGLAQSQALEAPMAAAPAPMMEMEASKDAMPDQRERDAKVAPSKPKMASKTQIYRQAIDANAKVQTGPGLTNWQWHSHVLSLQGPVSAEQQIDLWLLPPWAHALLRVLSVILLFAAFWQLFLRGRKLAWTLPKQALPTLLGALLIGSLGFAPPDAQAASAPAPQTQALPGEGFQPWLDELRSKLLAAPDCLPACAEVPRLAVEADAGRLLLRLEAHAAETLALPLPGQAAQLRIRSVLIDAQPASLRRDEEGQLWIRVPQGVHQIVMEADIADTATVNIALPLVPHHLDTRLAGWTLSGIDARGVPQGALTLTRNAGGGKANSGTARDALPPLVRVTRTLDFAERWTVNTQVERIAPSLAPQQVTIALLPGEQITDPSVRLVDGQAILTLGAANTASFSSALSEAPSLKLKAAAQPNQIEVWRATADTRWHLRHSGLAPVQHQSEQLWQPSWQPWPGEEVTLELSRPQGITGPSLTMDSLRLQTQPGARVTSVSAELVLRSSLGATHVVQLPEGAELESVLIDGAAQPLRAEGRKLALPIHPGSQTILIRWREPQGVATLQHSAQFDAGVAGVNAYTALELGADRWILAVGGPRLGPAVLLWGLLIVVLGVAVALARARFAPLGIGAWLLIALGTAQASLYSALIVALWFLLLAARGQVGAKLPRWAFNLLQITLVLFSLIALGVLFHAIQTGLLGSPDMLIEGNGSHGRSLFWYQDRITGAAPSAWAFSLPIWIYRGLMLAWALWLAASVLKWVRWAWTLFGTDGYWRPAPPKPAKPVKTGTRPTRPADESAEP</sequence>
<keyword evidence="3" id="KW-0732">Signal</keyword>
<feature type="transmembrane region" description="Helical" evidence="2">
    <location>
        <begin position="539"/>
        <end position="559"/>
    </location>
</feature>
<feature type="transmembrane region" description="Helical" evidence="2">
    <location>
        <begin position="1176"/>
        <end position="1197"/>
    </location>
</feature>
<feature type="transmembrane region" description="Helical" evidence="2">
    <location>
        <begin position="1209"/>
        <end position="1235"/>
    </location>
</feature>
<feature type="signal peptide" evidence="3">
    <location>
        <begin position="1"/>
        <end position="25"/>
    </location>
</feature>
<keyword evidence="5" id="KW-1185">Reference proteome</keyword>
<feature type="region of interest" description="Disordered" evidence="1">
    <location>
        <begin position="1352"/>
        <end position="1376"/>
    </location>
</feature>
<feature type="transmembrane region" description="Helical" evidence="2">
    <location>
        <begin position="492"/>
        <end position="509"/>
    </location>
</feature>
<dbReference type="Proteomes" id="UP001549691">
    <property type="component" value="Unassembled WGS sequence"/>
</dbReference>
<evidence type="ECO:0000256" key="1">
    <source>
        <dbReference type="SAM" id="MobiDB-lite"/>
    </source>
</evidence>
<feature type="transmembrane region" description="Helical" evidence="2">
    <location>
        <begin position="515"/>
        <end position="532"/>
    </location>
</feature>
<proteinExistence type="predicted"/>
<feature type="transmembrane region" description="Helical" evidence="2">
    <location>
        <begin position="1247"/>
        <end position="1271"/>
    </location>
</feature>
<name>A0ABV2TLC7_9RHOO</name>
<feature type="transmembrane region" description="Helical" evidence="2">
    <location>
        <begin position="1315"/>
        <end position="1333"/>
    </location>
</feature>
<feature type="transmembrane region" description="Helical" evidence="2">
    <location>
        <begin position="684"/>
        <end position="703"/>
    </location>
</feature>
<keyword evidence="2" id="KW-0812">Transmembrane</keyword>
<gene>
    <name evidence="4" type="ORF">ABXR19_06550</name>
</gene>
<evidence type="ECO:0000256" key="2">
    <source>
        <dbReference type="SAM" id="Phobius"/>
    </source>
</evidence>
<organism evidence="4 5">
    <name type="scientific">Uliginosibacterium flavum</name>
    <dbReference type="NCBI Taxonomy" id="1396831"/>
    <lineage>
        <taxon>Bacteria</taxon>
        <taxon>Pseudomonadati</taxon>
        <taxon>Pseudomonadota</taxon>
        <taxon>Betaproteobacteria</taxon>
        <taxon>Rhodocyclales</taxon>
        <taxon>Zoogloeaceae</taxon>
        <taxon>Uliginosibacterium</taxon>
    </lineage>
</organism>